<dbReference type="Proteomes" id="UP000825935">
    <property type="component" value="Chromosome 35"/>
</dbReference>
<evidence type="ECO:0000256" key="3">
    <source>
        <dbReference type="ARBA" id="ARBA00022833"/>
    </source>
</evidence>
<gene>
    <name evidence="6" type="ORF">KP509_35G016200</name>
</gene>
<feature type="domain" description="RING-type" evidence="5">
    <location>
        <begin position="82"/>
        <end position="123"/>
    </location>
</feature>
<dbReference type="PANTHER" id="PTHR45931">
    <property type="entry name" value="SI:CH211-59O9.10"/>
    <property type="match status" value="1"/>
</dbReference>
<dbReference type="Gene3D" id="3.30.40.10">
    <property type="entry name" value="Zinc/RING finger domain, C3HC4 (zinc finger)"/>
    <property type="match status" value="1"/>
</dbReference>
<dbReference type="InterPro" id="IPR001841">
    <property type="entry name" value="Znf_RING"/>
</dbReference>
<keyword evidence="2 4" id="KW-0863">Zinc-finger</keyword>
<dbReference type="GO" id="GO:0061630">
    <property type="term" value="F:ubiquitin protein ligase activity"/>
    <property type="evidence" value="ECO:0007669"/>
    <property type="project" value="TreeGrafter"/>
</dbReference>
<evidence type="ECO:0000256" key="4">
    <source>
        <dbReference type="PROSITE-ProRule" id="PRU00175"/>
    </source>
</evidence>
<dbReference type="InterPro" id="IPR051834">
    <property type="entry name" value="RING_finger_E3_ligase"/>
</dbReference>
<dbReference type="Pfam" id="PF13639">
    <property type="entry name" value="zf-RING_2"/>
    <property type="match status" value="1"/>
</dbReference>
<dbReference type="GO" id="GO:0006511">
    <property type="term" value="P:ubiquitin-dependent protein catabolic process"/>
    <property type="evidence" value="ECO:0007669"/>
    <property type="project" value="TreeGrafter"/>
</dbReference>
<evidence type="ECO:0000256" key="2">
    <source>
        <dbReference type="ARBA" id="ARBA00022771"/>
    </source>
</evidence>
<accession>A0A8T2QEU5</accession>
<evidence type="ECO:0000259" key="5">
    <source>
        <dbReference type="PROSITE" id="PS50089"/>
    </source>
</evidence>
<keyword evidence="3" id="KW-0862">Zinc</keyword>
<keyword evidence="1" id="KW-0479">Metal-binding</keyword>
<dbReference type="PANTHER" id="PTHR45931:SF3">
    <property type="entry name" value="RING ZINC FINGER-CONTAINING PROTEIN"/>
    <property type="match status" value="1"/>
</dbReference>
<evidence type="ECO:0000256" key="1">
    <source>
        <dbReference type="ARBA" id="ARBA00022723"/>
    </source>
</evidence>
<dbReference type="SMART" id="SM00184">
    <property type="entry name" value="RING"/>
    <property type="match status" value="1"/>
</dbReference>
<dbReference type="GO" id="GO:0005634">
    <property type="term" value="C:nucleus"/>
    <property type="evidence" value="ECO:0007669"/>
    <property type="project" value="TreeGrafter"/>
</dbReference>
<evidence type="ECO:0000313" key="6">
    <source>
        <dbReference type="EMBL" id="KAH7282168.1"/>
    </source>
</evidence>
<feature type="non-terminal residue" evidence="6">
    <location>
        <position position="1"/>
    </location>
</feature>
<dbReference type="OrthoDB" id="4348522at2759"/>
<dbReference type="GO" id="GO:0008270">
    <property type="term" value="F:zinc ion binding"/>
    <property type="evidence" value="ECO:0007669"/>
    <property type="project" value="UniProtKB-KW"/>
</dbReference>
<comment type="caution">
    <text evidence="6">The sequence shown here is derived from an EMBL/GenBank/DDBJ whole genome shotgun (WGS) entry which is preliminary data.</text>
</comment>
<proteinExistence type="predicted"/>
<name>A0A8T2QEU5_CERRI</name>
<dbReference type="PROSITE" id="PS50089">
    <property type="entry name" value="ZF_RING_2"/>
    <property type="match status" value="1"/>
</dbReference>
<protein>
    <recommendedName>
        <fullName evidence="5">RING-type domain-containing protein</fullName>
    </recommendedName>
</protein>
<dbReference type="AlphaFoldDB" id="A0A8T2QEU5"/>
<sequence>ELPSLRVGHHQSSTTHHLSRRDFPLFRLRHAEEVERETQFQNVTFTFGRQEDNPGSILHVESILDALPLVKVDPNSKADLECEICIDTIEAGSQATQLPCQHLFHRDCIIHWLSNRTNTCPLCLHELQAEE</sequence>
<evidence type="ECO:0000313" key="7">
    <source>
        <dbReference type="Proteomes" id="UP000825935"/>
    </source>
</evidence>
<dbReference type="SUPFAM" id="SSF57850">
    <property type="entry name" value="RING/U-box"/>
    <property type="match status" value="1"/>
</dbReference>
<dbReference type="EMBL" id="CM035440">
    <property type="protein sequence ID" value="KAH7282168.1"/>
    <property type="molecule type" value="Genomic_DNA"/>
</dbReference>
<dbReference type="InterPro" id="IPR013083">
    <property type="entry name" value="Znf_RING/FYVE/PHD"/>
</dbReference>
<keyword evidence="7" id="KW-1185">Reference proteome</keyword>
<organism evidence="6 7">
    <name type="scientific">Ceratopteris richardii</name>
    <name type="common">Triangle waterfern</name>
    <dbReference type="NCBI Taxonomy" id="49495"/>
    <lineage>
        <taxon>Eukaryota</taxon>
        <taxon>Viridiplantae</taxon>
        <taxon>Streptophyta</taxon>
        <taxon>Embryophyta</taxon>
        <taxon>Tracheophyta</taxon>
        <taxon>Polypodiopsida</taxon>
        <taxon>Polypodiidae</taxon>
        <taxon>Polypodiales</taxon>
        <taxon>Pteridineae</taxon>
        <taxon>Pteridaceae</taxon>
        <taxon>Parkerioideae</taxon>
        <taxon>Ceratopteris</taxon>
    </lineage>
</organism>
<reference evidence="6" key="1">
    <citation type="submission" date="2021-08" db="EMBL/GenBank/DDBJ databases">
        <title>WGS assembly of Ceratopteris richardii.</title>
        <authorList>
            <person name="Marchant D.B."/>
            <person name="Chen G."/>
            <person name="Jenkins J."/>
            <person name="Shu S."/>
            <person name="Leebens-Mack J."/>
            <person name="Grimwood J."/>
            <person name="Schmutz J."/>
            <person name="Soltis P."/>
            <person name="Soltis D."/>
            <person name="Chen Z.-H."/>
        </authorList>
    </citation>
    <scope>NUCLEOTIDE SEQUENCE</scope>
    <source>
        <strain evidence="6">Whitten #5841</strain>
        <tissue evidence="6">Leaf</tissue>
    </source>
</reference>